<keyword evidence="4" id="KW-0479">Metal-binding</keyword>
<dbReference type="InterPro" id="IPR000923">
    <property type="entry name" value="BlueCu_1"/>
</dbReference>
<gene>
    <name evidence="11" type="ORF">ACFOES_07440</name>
</gene>
<dbReference type="InterPro" id="IPR002386">
    <property type="entry name" value="Amicyanin/Pseudoazurin"/>
</dbReference>
<evidence type="ECO:0000256" key="3">
    <source>
        <dbReference type="ARBA" id="ARBA00022448"/>
    </source>
</evidence>
<evidence type="ECO:0000256" key="7">
    <source>
        <dbReference type="ARBA" id="ARBA00023008"/>
    </source>
</evidence>
<dbReference type="InterPro" id="IPR012745">
    <property type="entry name" value="Pseudoazurin"/>
</dbReference>
<feature type="chain" id="PRO_5045416125" description="Pseudoazurin" evidence="9">
    <location>
        <begin position="25"/>
        <end position="145"/>
    </location>
</feature>
<reference evidence="12" key="1">
    <citation type="journal article" date="2019" name="Int. J. Syst. Evol. Microbiol.">
        <title>The Global Catalogue of Microorganisms (GCM) 10K type strain sequencing project: providing services to taxonomists for standard genome sequencing and annotation.</title>
        <authorList>
            <consortium name="The Broad Institute Genomics Platform"/>
            <consortium name="The Broad Institute Genome Sequencing Center for Infectious Disease"/>
            <person name="Wu L."/>
            <person name="Ma J."/>
        </authorList>
    </citation>
    <scope>NUCLEOTIDE SEQUENCE [LARGE SCALE GENOMIC DNA]</scope>
    <source>
        <strain evidence="12">KCTC 62192</strain>
    </source>
</reference>
<dbReference type="InterPro" id="IPR008972">
    <property type="entry name" value="Cupredoxin"/>
</dbReference>
<evidence type="ECO:0000256" key="2">
    <source>
        <dbReference type="ARBA" id="ARBA00004418"/>
    </source>
</evidence>
<keyword evidence="7" id="KW-0186">Copper</keyword>
<keyword evidence="9" id="KW-0732">Signal</keyword>
<evidence type="ECO:0000256" key="4">
    <source>
        <dbReference type="ARBA" id="ARBA00022723"/>
    </source>
</evidence>
<comment type="subcellular location">
    <subcellularLocation>
        <location evidence="2">Periplasm</location>
    </subcellularLocation>
</comment>
<dbReference type="NCBIfam" id="TIGR02375">
    <property type="entry name" value="pseudoazurin"/>
    <property type="match status" value="1"/>
</dbReference>
<comment type="cofactor">
    <cofactor evidence="1">
        <name>Cu cation</name>
        <dbReference type="ChEBI" id="CHEBI:23378"/>
    </cofactor>
</comment>
<organism evidence="11 12">
    <name type="scientific">Acidimangrovimonas pyrenivorans</name>
    <dbReference type="NCBI Taxonomy" id="2030798"/>
    <lineage>
        <taxon>Bacteria</taxon>
        <taxon>Pseudomonadati</taxon>
        <taxon>Pseudomonadota</taxon>
        <taxon>Alphaproteobacteria</taxon>
        <taxon>Rhodobacterales</taxon>
        <taxon>Paracoccaceae</taxon>
        <taxon>Acidimangrovimonas</taxon>
    </lineage>
</organism>
<dbReference type="EMBL" id="JBHRSK010000004">
    <property type="protein sequence ID" value="MFC2967922.1"/>
    <property type="molecule type" value="Genomic_DNA"/>
</dbReference>
<dbReference type="RefSeq" id="WP_377832568.1">
    <property type="nucleotide sequence ID" value="NZ_JBHRSK010000004.1"/>
</dbReference>
<name>A0ABV7AFC8_9RHOB</name>
<evidence type="ECO:0000256" key="6">
    <source>
        <dbReference type="ARBA" id="ARBA00022982"/>
    </source>
</evidence>
<evidence type="ECO:0000256" key="1">
    <source>
        <dbReference type="ARBA" id="ARBA00001935"/>
    </source>
</evidence>
<dbReference type="PRINTS" id="PR00156">
    <property type="entry name" value="COPPERBLUE"/>
</dbReference>
<dbReference type="Pfam" id="PF00127">
    <property type="entry name" value="Copper-bind"/>
    <property type="match status" value="1"/>
</dbReference>
<feature type="signal peptide" evidence="9">
    <location>
        <begin position="1"/>
        <end position="24"/>
    </location>
</feature>
<evidence type="ECO:0000256" key="9">
    <source>
        <dbReference type="SAM" id="SignalP"/>
    </source>
</evidence>
<dbReference type="CDD" id="cd04218">
    <property type="entry name" value="Pseudoazurin"/>
    <property type="match status" value="1"/>
</dbReference>
<proteinExistence type="predicted"/>
<comment type="caution">
    <text evidence="11">The sequence shown here is derived from an EMBL/GenBank/DDBJ whole genome shotgun (WGS) entry which is preliminary data.</text>
</comment>
<evidence type="ECO:0000313" key="12">
    <source>
        <dbReference type="Proteomes" id="UP001595443"/>
    </source>
</evidence>
<dbReference type="InterPro" id="IPR001235">
    <property type="entry name" value="Copper_blue_Plastocyanin"/>
</dbReference>
<evidence type="ECO:0000313" key="11">
    <source>
        <dbReference type="EMBL" id="MFC2967922.1"/>
    </source>
</evidence>
<sequence>MKPFRITAALIAAGLTLGAATAQAQEIVVQMLNRSESGMMVFEPGFVKANVGDTIRFVPTDKGHNAETIKGFLPDGATAIEGKSGKEVTLTLTKEGLYGIRCKPHYGLGMVALIEAGQPVNLDAVKAIHEPKKAAQKFDAWLNQL</sequence>
<evidence type="ECO:0000256" key="8">
    <source>
        <dbReference type="NCBIfam" id="TIGR02375"/>
    </source>
</evidence>
<dbReference type="Proteomes" id="UP001595443">
    <property type="component" value="Unassembled WGS sequence"/>
</dbReference>
<feature type="domain" description="Blue (type 1) copper" evidence="10">
    <location>
        <begin position="30"/>
        <end position="114"/>
    </location>
</feature>
<protein>
    <recommendedName>
        <fullName evidence="8">Pseudoazurin</fullName>
    </recommendedName>
</protein>
<keyword evidence="12" id="KW-1185">Reference proteome</keyword>
<keyword evidence="5" id="KW-0574">Periplasm</keyword>
<keyword evidence="6" id="KW-0249">Electron transport</keyword>
<dbReference type="Gene3D" id="2.60.40.420">
    <property type="entry name" value="Cupredoxins - blue copper proteins"/>
    <property type="match status" value="1"/>
</dbReference>
<evidence type="ECO:0000256" key="5">
    <source>
        <dbReference type="ARBA" id="ARBA00022764"/>
    </source>
</evidence>
<dbReference type="SUPFAM" id="SSF49503">
    <property type="entry name" value="Cupredoxins"/>
    <property type="match status" value="1"/>
</dbReference>
<evidence type="ECO:0000259" key="10">
    <source>
        <dbReference type="Pfam" id="PF00127"/>
    </source>
</evidence>
<accession>A0ABV7AFC8</accession>
<dbReference type="PRINTS" id="PR00155">
    <property type="entry name" value="AMICYANIN"/>
</dbReference>
<keyword evidence="3" id="KW-0813">Transport</keyword>